<evidence type="ECO:0000313" key="19">
    <source>
        <dbReference type="Proteomes" id="UP000663829"/>
    </source>
</evidence>
<dbReference type="InterPro" id="IPR027417">
    <property type="entry name" value="P-loop_NTPase"/>
</dbReference>
<dbReference type="InterPro" id="IPR015943">
    <property type="entry name" value="WD40/YVTN_repeat-like_dom_sf"/>
</dbReference>
<evidence type="ECO:0000256" key="11">
    <source>
        <dbReference type="ARBA" id="ARBA00023273"/>
    </source>
</evidence>
<dbReference type="GO" id="GO:0045503">
    <property type="term" value="F:dynein light chain binding"/>
    <property type="evidence" value="ECO:0007669"/>
    <property type="project" value="TreeGrafter"/>
</dbReference>
<evidence type="ECO:0000256" key="1">
    <source>
        <dbReference type="ARBA" id="ARBA00004611"/>
    </source>
</evidence>
<evidence type="ECO:0000256" key="13">
    <source>
        <dbReference type="ARBA" id="ARBA00040002"/>
    </source>
</evidence>
<dbReference type="GO" id="GO:0019205">
    <property type="term" value="F:nucleobase-containing compound kinase activity"/>
    <property type="evidence" value="ECO:0007669"/>
    <property type="project" value="InterPro"/>
</dbReference>
<keyword evidence="19" id="KW-1185">Reference proteome</keyword>
<keyword evidence="2" id="KW-0963">Cytoplasm</keyword>
<dbReference type="Proteomes" id="UP000681722">
    <property type="component" value="Unassembled WGS sequence"/>
</dbReference>
<sequence>MGYGPPRSGKTALTKYWCKNFYWQYINVADMIREYTSPPMLKDEVLENIRTKSGFDIFYINEYKQDIIDLIRNEILSKLNDKLSIPGFIIDGFPPNSKKAEEFEKNIGSVSIVIHLYLTLNDVIQRFREYITKDNMQQSVNLQTLLQRLETYMDEEKTVSSYFLQKGKLNEFDATMNFNSLTSEIFDTYQRHFLDTEHRKDYNQPKSLSVDLEKYSAECLIYVYNVLDSLNKQYTLNMNYKSDCLDCTKNLINNRLEAFNYTTNDSLRYIRENFRLETMSCGRHRRAVSSILNSQLRNRHDVNSTTNGTKTSRHSKSNAKKTKQSQLSKNISEEATTHFEKFRILDENGINFTPRPLHDYVRVKVRLTDKVPITLDHQQESILRSQERTGQFSQSTQMTAGLFSVGTFIFKSDDIRDGINQSYTINQLAEKNTDGEDTARFLPGVSLNWIEPTLEIIQLLETETIFILNLVSHVVLKDDEIDYNTVLERNHIYNEFCKNRHGNDLYIERGMQTFNNLPKHEAIQTDSVYVKSESVWATTWDMADSLLEAEQYEGKVYSQIGDKKRAEKILRYVDQHGEVSSLQQKLLFNSTATSPSSNISFFKLPPIDVDAFIMERILNTGAYQHKQAIYRGLETSMTKQESKDTSSFNVLDVKKGSSLGVRMNDSQMMSPQRLTVNHLSLECLWSYTTYLTYGRNFPERYYETEASVSAIAFSIKHPNLLAARNIVVFDVHNNNTSPIIDISEYDKKHTNPVWQLSWTDRPHRGQLTETQTLEVLVSISADGRVTQWTLRKGLESSDYMRLKRYNVSQALCHTLRKKDGTYAEGLFSRYVGGLCFDTRPDEKSIYLCGTEEGLIHRCSTVYNEQYLESYVGHLGPVYKVRWSPFVKNVFLSASGDMTVKLWLIERTTPCLTFSSSTCIVVGTSDGGVWVYHLENLPVPTVAHELTYIIEQSLISRLESVQADEYAKSIRDGSLINYSNESRHS</sequence>
<dbReference type="PROSITE" id="PS50294">
    <property type="entry name" value="WD_REPEATS_REGION"/>
    <property type="match status" value="1"/>
</dbReference>
<dbReference type="InterPro" id="IPR050687">
    <property type="entry name" value="Dynein_IC"/>
</dbReference>
<keyword evidence="6" id="KW-0547">Nucleotide-binding</keyword>
<evidence type="ECO:0000256" key="15">
    <source>
        <dbReference type="PROSITE-ProRule" id="PRU00221"/>
    </source>
</evidence>
<dbReference type="InterPro" id="IPR000850">
    <property type="entry name" value="Adenylat/UMP-CMP_kin"/>
</dbReference>
<protein>
    <recommendedName>
        <fullName evidence="13">Dynein axonemal intermediate chain 4</fullName>
    </recommendedName>
    <alternativeName>
        <fullName evidence="14">WD repeat-containing protein 78</fullName>
    </alternativeName>
</protein>
<dbReference type="Gene3D" id="3.40.50.300">
    <property type="entry name" value="P-loop containing nucleotide triphosphate hydrolases"/>
    <property type="match status" value="1"/>
</dbReference>
<keyword evidence="11" id="KW-0966">Cell projection</keyword>
<dbReference type="Pfam" id="PF00400">
    <property type="entry name" value="WD40"/>
    <property type="match status" value="1"/>
</dbReference>
<dbReference type="Proteomes" id="UP000663829">
    <property type="component" value="Unassembled WGS sequence"/>
</dbReference>
<comment type="subcellular location">
    <subcellularLocation>
        <location evidence="1">Cytoplasm</location>
        <location evidence="1">Cytoskeleton</location>
        <location evidence="1">Flagellum axoneme</location>
    </subcellularLocation>
    <subcellularLocation>
        <location evidence="12">Dynein axonemal particle</location>
    </subcellularLocation>
</comment>
<evidence type="ECO:0000256" key="3">
    <source>
        <dbReference type="ARBA" id="ARBA00022574"/>
    </source>
</evidence>
<feature type="region of interest" description="Disordered" evidence="16">
    <location>
        <begin position="292"/>
        <end position="331"/>
    </location>
</feature>
<dbReference type="PANTHER" id="PTHR12442:SF12">
    <property type="entry name" value="DYNEIN AXONEMAL INTERMEDIATE CHAIN 4"/>
    <property type="match status" value="1"/>
</dbReference>
<keyword evidence="5" id="KW-0677">Repeat</keyword>
<evidence type="ECO:0000256" key="10">
    <source>
        <dbReference type="ARBA" id="ARBA00023212"/>
    </source>
</evidence>
<comment type="caution">
    <text evidence="17">The sequence shown here is derived from an EMBL/GenBank/DDBJ whole genome shotgun (WGS) entry which is preliminary data.</text>
</comment>
<evidence type="ECO:0000256" key="5">
    <source>
        <dbReference type="ARBA" id="ARBA00022737"/>
    </source>
</evidence>
<dbReference type="OrthoDB" id="10259804at2759"/>
<keyword evidence="3 15" id="KW-0853">WD repeat</keyword>
<dbReference type="GO" id="GO:0005858">
    <property type="term" value="C:axonemal dynein complex"/>
    <property type="evidence" value="ECO:0007669"/>
    <property type="project" value="TreeGrafter"/>
</dbReference>
<reference evidence="17" key="1">
    <citation type="submission" date="2021-02" db="EMBL/GenBank/DDBJ databases">
        <authorList>
            <person name="Nowell W R."/>
        </authorList>
    </citation>
    <scope>NUCLEOTIDE SEQUENCE</scope>
</reference>
<keyword evidence="7" id="KW-0418">Kinase</keyword>
<dbReference type="Gene3D" id="2.130.10.10">
    <property type="entry name" value="YVTN repeat-like/Quinoprotein amine dehydrogenase"/>
    <property type="match status" value="1"/>
</dbReference>
<keyword evidence="4" id="KW-0808">Transferase</keyword>
<dbReference type="GO" id="GO:0120293">
    <property type="term" value="C:dynein axonemal particle"/>
    <property type="evidence" value="ECO:0007669"/>
    <property type="project" value="UniProtKB-SubCell"/>
</dbReference>
<dbReference type="SMART" id="SM00320">
    <property type="entry name" value="WD40"/>
    <property type="match status" value="2"/>
</dbReference>
<dbReference type="EMBL" id="CAJNOQ010000344">
    <property type="protein sequence ID" value="CAF0790144.1"/>
    <property type="molecule type" value="Genomic_DNA"/>
</dbReference>
<dbReference type="PANTHER" id="PTHR12442">
    <property type="entry name" value="DYNEIN INTERMEDIATE CHAIN"/>
    <property type="match status" value="1"/>
</dbReference>
<keyword evidence="9" id="KW-0969">Cilium</keyword>
<dbReference type="SUPFAM" id="SSF52540">
    <property type="entry name" value="P-loop containing nucleoside triphosphate hydrolases"/>
    <property type="match status" value="1"/>
</dbReference>
<evidence type="ECO:0000313" key="18">
    <source>
        <dbReference type="EMBL" id="CAF3574353.1"/>
    </source>
</evidence>
<dbReference type="GO" id="GO:0006139">
    <property type="term" value="P:nucleobase-containing compound metabolic process"/>
    <property type="evidence" value="ECO:0007669"/>
    <property type="project" value="InterPro"/>
</dbReference>
<dbReference type="PROSITE" id="PS50082">
    <property type="entry name" value="WD_REPEATS_2"/>
    <property type="match status" value="1"/>
</dbReference>
<proteinExistence type="predicted"/>
<keyword evidence="10" id="KW-0206">Cytoskeleton</keyword>
<evidence type="ECO:0000256" key="2">
    <source>
        <dbReference type="ARBA" id="ARBA00022490"/>
    </source>
</evidence>
<evidence type="ECO:0000256" key="14">
    <source>
        <dbReference type="ARBA" id="ARBA00041557"/>
    </source>
</evidence>
<keyword evidence="8" id="KW-0282">Flagellum</keyword>
<dbReference type="InterPro" id="IPR001680">
    <property type="entry name" value="WD40_rpt"/>
</dbReference>
<feature type="repeat" description="WD" evidence="15">
    <location>
        <begin position="870"/>
        <end position="902"/>
    </location>
</feature>
<organism evidence="17 19">
    <name type="scientific">Didymodactylos carnosus</name>
    <dbReference type="NCBI Taxonomy" id="1234261"/>
    <lineage>
        <taxon>Eukaryota</taxon>
        <taxon>Metazoa</taxon>
        <taxon>Spiralia</taxon>
        <taxon>Gnathifera</taxon>
        <taxon>Rotifera</taxon>
        <taxon>Eurotatoria</taxon>
        <taxon>Bdelloidea</taxon>
        <taxon>Philodinida</taxon>
        <taxon>Philodinidae</taxon>
        <taxon>Didymodactylos</taxon>
    </lineage>
</organism>
<evidence type="ECO:0000256" key="9">
    <source>
        <dbReference type="ARBA" id="ARBA00023069"/>
    </source>
</evidence>
<dbReference type="SUPFAM" id="SSF50978">
    <property type="entry name" value="WD40 repeat-like"/>
    <property type="match status" value="1"/>
</dbReference>
<evidence type="ECO:0000256" key="4">
    <source>
        <dbReference type="ARBA" id="ARBA00022679"/>
    </source>
</evidence>
<accession>A0A813S4T5</accession>
<dbReference type="Pfam" id="PF00406">
    <property type="entry name" value="ADK"/>
    <property type="match status" value="1"/>
</dbReference>
<dbReference type="GO" id="GO:0045504">
    <property type="term" value="F:dynein heavy chain binding"/>
    <property type="evidence" value="ECO:0007669"/>
    <property type="project" value="TreeGrafter"/>
</dbReference>
<dbReference type="GO" id="GO:0003341">
    <property type="term" value="P:cilium movement"/>
    <property type="evidence" value="ECO:0007669"/>
    <property type="project" value="TreeGrafter"/>
</dbReference>
<name>A0A813S4T5_9BILA</name>
<evidence type="ECO:0000256" key="12">
    <source>
        <dbReference type="ARBA" id="ARBA00024190"/>
    </source>
</evidence>
<evidence type="ECO:0000256" key="16">
    <source>
        <dbReference type="SAM" id="MobiDB-lite"/>
    </source>
</evidence>
<evidence type="ECO:0000256" key="8">
    <source>
        <dbReference type="ARBA" id="ARBA00022846"/>
    </source>
</evidence>
<evidence type="ECO:0000256" key="6">
    <source>
        <dbReference type="ARBA" id="ARBA00022741"/>
    </source>
</evidence>
<dbReference type="InterPro" id="IPR036322">
    <property type="entry name" value="WD40_repeat_dom_sf"/>
</dbReference>
<feature type="compositionally biased region" description="Basic residues" evidence="16">
    <location>
        <begin position="311"/>
        <end position="323"/>
    </location>
</feature>
<dbReference type="GO" id="GO:0005524">
    <property type="term" value="F:ATP binding"/>
    <property type="evidence" value="ECO:0007669"/>
    <property type="project" value="InterPro"/>
</dbReference>
<evidence type="ECO:0000256" key="7">
    <source>
        <dbReference type="ARBA" id="ARBA00022777"/>
    </source>
</evidence>
<dbReference type="EMBL" id="CAJOBC010000344">
    <property type="protein sequence ID" value="CAF3574353.1"/>
    <property type="molecule type" value="Genomic_DNA"/>
</dbReference>
<dbReference type="PRINTS" id="PR00094">
    <property type="entry name" value="ADENYLTKNASE"/>
</dbReference>
<evidence type="ECO:0000313" key="17">
    <source>
        <dbReference type="EMBL" id="CAF0790144.1"/>
    </source>
</evidence>
<dbReference type="AlphaFoldDB" id="A0A813S4T5"/>
<gene>
    <name evidence="17" type="ORF">GPM918_LOCUS2956</name>
    <name evidence="18" type="ORF">SRO942_LOCUS2956</name>
</gene>